<dbReference type="EMBL" id="CP136426">
    <property type="protein sequence ID" value="WOC51810.1"/>
    <property type="molecule type" value="Genomic_DNA"/>
</dbReference>
<dbReference type="KEGG" id="bpor:BPO_1163"/>
<keyword evidence="2" id="KW-1185">Reference proteome</keyword>
<organism evidence="1 2">
    <name type="scientific">Bergeyella porcorum</name>
    <dbReference type="NCBI Taxonomy" id="1735111"/>
    <lineage>
        <taxon>Bacteria</taxon>
        <taxon>Pseudomonadati</taxon>
        <taxon>Bacteroidota</taxon>
        <taxon>Flavobacteriia</taxon>
        <taxon>Flavobacteriales</taxon>
        <taxon>Weeksellaceae</taxon>
        <taxon>Bergeyella</taxon>
    </lineage>
</organism>
<reference evidence="1" key="1">
    <citation type="submission" date="2023-10" db="EMBL/GenBank/DDBJ databases">
        <title>Characterization and whole genome sequencing of a novel strain of Bergeyella porcorum QD2021 isolated from pig.</title>
        <authorList>
            <person name="Liu G."/>
            <person name="Chen C."/>
            <person name="Han X."/>
        </authorList>
    </citation>
    <scope>NUCLEOTIDE SEQUENCE</scope>
    <source>
        <strain evidence="1">QD2021</strain>
    </source>
</reference>
<accession>A0AAU0F164</accession>
<dbReference type="AlphaFoldDB" id="A0AAU0F164"/>
<name>A0AAU0F164_9FLAO</name>
<evidence type="ECO:0000313" key="1">
    <source>
        <dbReference type="EMBL" id="WOC51810.1"/>
    </source>
</evidence>
<evidence type="ECO:0000313" key="2">
    <source>
        <dbReference type="Proteomes" id="UP001432059"/>
    </source>
</evidence>
<proteinExistence type="predicted"/>
<gene>
    <name evidence="1" type="ORF">BPO_1163</name>
</gene>
<dbReference type="Proteomes" id="UP001432059">
    <property type="component" value="Chromosome"/>
</dbReference>
<sequence length="79" mass="9281">MVRVMTFFRCYDCENVFEGLDIEYGMTAFSQPMPCHKCGSRRTYPTGISSITPIIRDINLLQEKLTKVPIYKKIWEKLK</sequence>
<protein>
    <recommendedName>
        <fullName evidence="3">Zinc ribbon domain-containing protein</fullName>
    </recommendedName>
</protein>
<dbReference type="RefSeq" id="WP_327983506.1">
    <property type="nucleotide sequence ID" value="NZ_CP136426.1"/>
</dbReference>
<evidence type="ECO:0008006" key="3">
    <source>
        <dbReference type="Google" id="ProtNLM"/>
    </source>
</evidence>